<protein>
    <submittedName>
        <fullName evidence="2">Sec-independent protein translocase subunit TatA-like protein</fullName>
    </submittedName>
</protein>
<dbReference type="AlphaFoldDB" id="A0A4D6GR98"/>
<reference evidence="3 5" key="2">
    <citation type="submission" date="2019-07" db="EMBL/GenBank/DDBJ databases">
        <title>Genomic Encyclopedia of Archaeal and Bacterial Type Strains, Phase II (KMG-II): from individual species to whole genera.</title>
        <authorList>
            <person name="Goeker M."/>
        </authorList>
    </citation>
    <scope>NUCLEOTIDE SEQUENCE [LARGE SCALE GENOMIC DNA]</scope>
    <source>
        <strain evidence="3 5">DSM 3754</strain>
    </source>
</reference>
<evidence type="ECO:0000256" key="1">
    <source>
        <dbReference type="SAM" id="Phobius"/>
    </source>
</evidence>
<sequence length="72" mass="7790">MVPPVFIGGVPSGMELAVMAFLLILIAAVAYGTVWVVRAVSDRGGSDLEARVEHLEGEVAALREDRRNREEP</sequence>
<gene>
    <name evidence="3" type="ORF">APQ99_01398</name>
    <name evidence="2" type="ORF">HBSAL_02325</name>
</gene>
<dbReference type="EMBL" id="VRYN01000002">
    <property type="protein sequence ID" value="TYO76757.1"/>
    <property type="molecule type" value="Genomic_DNA"/>
</dbReference>
<keyword evidence="1" id="KW-0812">Transmembrane</keyword>
<proteinExistence type="predicted"/>
<dbReference type="RefSeq" id="WP_010902215.1">
    <property type="nucleotide sequence ID" value="NZ_VRYN01000002.1"/>
</dbReference>
<evidence type="ECO:0000313" key="4">
    <source>
        <dbReference type="Proteomes" id="UP000296216"/>
    </source>
</evidence>
<feature type="transmembrane region" description="Helical" evidence="1">
    <location>
        <begin position="16"/>
        <end position="37"/>
    </location>
</feature>
<organism evidence="2 4">
    <name type="scientific">Halobacterium salinarum (strain ATCC 33171 / DSM 3754 / JCM 8978 / NBRC 102687 / NCIMB 764 / 91-R6)</name>
    <dbReference type="NCBI Taxonomy" id="2597657"/>
    <lineage>
        <taxon>Archaea</taxon>
        <taxon>Methanobacteriati</taxon>
        <taxon>Methanobacteriota</taxon>
        <taxon>Stenosarchaea group</taxon>
        <taxon>Halobacteria</taxon>
        <taxon>Halobacteriales</taxon>
        <taxon>Halobacteriaceae</taxon>
        <taxon>Halobacterium</taxon>
    </lineage>
</organism>
<dbReference type="GeneID" id="68693289"/>
<reference evidence="2 4" key="1">
    <citation type="journal article" date="2019" name="Microbiol. Resour. Announc.">
        <title>The Genome Sequence of the Halobacterium salinarum Type Strain Is Closely Related to That of Laboratory Strains NRC-1 and R1.</title>
        <authorList>
            <person name="Pfeiffer F."/>
            <person name="Marchfelder A."/>
            <person name="Habermann B."/>
            <person name="Dyall-Smith M.L."/>
        </authorList>
    </citation>
    <scope>NUCLEOTIDE SEQUENCE [LARGE SCALE GENOMIC DNA]</scope>
    <source>
        <strain evidence="2">91-R6</strain>
        <strain evidence="4">ATCC 33171 / DSM 3754 / JCM 8978 / NBRC 102687 / NCIMB 764 / 91-R6</strain>
    </source>
</reference>
<accession>A0A4D6GR98</accession>
<keyword evidence="1" id="KW-1133">Transmembrane helix</keyword>
<evidence type="ECO:0000313" key="3">
    <source>
        <dbReference type="EMBL" id="TYO76757.1"/>
    </source>
</evidence>
<evidence type="ECO:0000313" key="5">
    <source>
        <dbReference type="Proteomes" id="UP000323075"/>
    </source>
</evidence>
<dbReference type="Proteomes" id="UP000296216">
    <property type="component" value="Chromosome"/>
</dbReference>
<keyword evidence="1" id="KW-0472">Membrane</keyword>
<name>A0A4D6GR98_HALS9</name>
<reference evidence="2" key="3">
    <citation type="journal article" name="MicrobiologyOpen">
        <title>Whole-genome comparison between the type strain of Halobacterium salinarum (DSM 3754(T)) and the laboratory strains R1 and NRC-1.</title>
        <authorList>
            <person name="Pfeiffer F."/>
            <person name="Losensky G."/>
            <person name="Marchfelder A."/>
            <person name="Habermann B."/>
            <person name="Dyall-Smith M."/>
        </authorList>
    </citation>
    <scope>NUCLEOTIDE SEQUENCE</scope>
    <source>
        <strain evidence="2">91-R6</strain>
    </source>
</reference>
<dbReference type="EMBL" id="CP038631">
    <property type="protein sequence ID" value="QCC44194.1"/>
    <property type="molecule type" value="Genomic_DNA"/>
</dbReference>
<evidence type="ECO:0000313" key="2">
    <source>
        <dbReference type="EMBL" id="QCC44194.1"/>
    </source>
</evidence>
<dbReference type="Proteomes" id="UP000323075">
    <property type="component" value="Unassembled WGS sequence"/>
</dbReference>